<feature type="signal peptide" evidence="1">
    <location>
        <begin position="1"/>
        <end position="19"/>
    </location>
</feature>
<dbReference type="RefSeq" id="WP_123891537.1">
    <property type="nucleotide sequence ID" value="NZ_FTOJ01000001.1"/>
</dbReference>
<keyword evidence="1" id="KW-0732">Signal</keyword>
<evidence type="ECO:0000313" key="3">
    <source>
        <dbReference type="Proteomes" id="UP000186246"/>
    </source>
</evidence>
<proteinExistence type="predicted"/>
<feature type="chain" id="PRO_5012907583" evidence="1">
    <location>
        <begin position="20"/>
        <end position="172"/>
    </location>
</feature>
<evidence type="ECO:0000313" key="2">
    <source>
        <dbReference type="EMBL" id="SIS62629.1"/>
    </source>
</evidence>
<reference evidence="3" key="1">
    <citation type="submission" date="2017-01" db="EMBL/GenBank/DDBJ databases">
        <authorList>
            <person name="Varghese N."/>
            <person name="Submissions S."/>
        </authorList>
    </citation>
    <scope>NUCLEOTIDE SEQUENCE [LARGE SCALE GENOMIC DNA]</scope>
    <source>
        <strain evidence="3">DSM 21068</strain>
    </source>
</reference>
<dbReference type="Proteomes" id="UP000186246">
    <property type="component" value="Unassembled WGS sequence"/>
</dbReference>
<accession>A0A1N7KLY3</accession>
<dbReference type="PROSITE" id="PS51257">
    <property type="entry name" value="PROKAR_LIPOPROTEIN"/>
    <property type="match status" value="1"/>
</dbReference>
<dbReference type="OrthoDB" id="1524444at2"/>
<dbReference type="EMBL" id="FTOJ01000001">
    <property type="protein sequence ID" value="SIS62629.1"/>
    <property type="molecule type" value="Genomic_DNA"/>
</dbReference>
<protein>
    <submittedName>
        <fullName evidence="2">Uncharacterized protein</fullName>
    </submittedName>
</protein>
<gene>
    <name evidence="2" type="ORF">SAMN05421796_101671</name>
</gene>
<organism evidence="2 3">
    <name type="scientific">Chryseobacterium piscicola</name>
    <dbReference type="NCBI Taxonomy" id="551459"/>
    <lineage>
        <taxon>Bacteria</taxon>
        <taxon>Pseudomonadati</taxon>
        <taxon>Bacteroidota</taxon>
        <taxon>Flavobacteriia</taxon>
        <taxon>Flavobacteriales</taxon>
        <taxon>Weeksellaceae</taxon>
        <taxon>Chryseobacterium group</taxon>
        <taxon>Chryseobacterium</taxon>
    </lineage>
</organism>
<dbReference type="STRING" id="551459.SAMN05421796_101671"/>
<dbReference type="AlphaFoldDB" id="A0A1N7KLY3"/>
<name>A0A1N7KLY3_9FLAO</name>
<evidence type="ECO:0000256" key="1">
    <source>
        <dbReference type="SAM" id="SignalP"/>
    </source>
</evidence>
<sequence length="172" mass="19270">MRKLFPIFIFAMLSIFVVSCDSNNDEVVVQENVASAKMRDVSGTLTAANSYSINTGINILSTDVVLVYRNFNSNSTGSPVWQLLPKTYYLSGGRELDFNFLFDPKNVEIYSEANFDQATMTAAEAAEFKTNQSFRIVIIPADPAKNSAPKVDFNDYNAVVKYYKLDESKIQK</sequence>